<gene>
    <name evidence="1" type="ORF">GCM10009118_07360</name>
</gene>
<comment type="caution">
    <text evidence="1">The sequence shown here is derived from an EMBL/GenBank/DDBJ whole genome shotgun (WGS) entry which is preliminary data.</text>
</comment>
<name>A0ABN1MM19_9FLAO</name>
<dbReference type="EMBL" id="BAAAFH010000003">
    <property type="protein sequence ID" value="GAA0874328.1"/>
    <property type="molecule type" value="Genomic_DNA"/>
</dbReference>
<dbReference type="Proteomes" id="UP001501126">
    <property type="component" value="Unassembled WGS sequence"/>
</dbReference>
<dbReference type="RefSeq" id="WP_343785228.1">
    <property type="nucleotide sequence ID" value="NZ_BAAAFH010000003.1"/>
</dbReference>
<evidence type="ECO:0000313" key="2">
    <source>
        <dbReference type="Proteomes" id="UP001501126"/>
    </source>
</evidence>
<reference evidence="1 2" key="1">
    <citation type="journal article" date="2019" name="Int. J. Syst. Evol. Microbiol.">
        <title>The Global Catalogue of Microorganisms (GCM) 10K type strain sequencing project: providing services to taxonomists for standard genome sequencing and annotation.</title>
        <authorList>
            <consortium name="The Broad Institute Genomics Platform"/>
            <consortium name="The Broad Institute Genome Sequencing Center for Infectious Disease"/>
            <person name="Wu L."/>
            <person name="Ma J."/>
        </authorList>
    </citation>
    <scope>NUCLEOTIDE SEQUENCE [LARGE SCALE GENOMIC DNA]</scope>
    <source>
        <strain evidence="1 2">JCM 16083</strain>
    </source>
</reference>
<protein>
    <submittedName>
        <fullName evidence="1">Uncharacterized protein</fullName>
    </submittedName>
</protein>
<accession>A0ABN1MM19</accession>
<keyword evidence="2" id="KW-1185">Reference proteome</keyword>
<proteinExistence type="predicted"/>
<sequence>MEELIILFRKRLSEYRFKRIGMEISLHVNAMDIVLCLAEYALHQNRKITKDELRWFDAGLQLEYVFGGSEWEDLLDYYDSLHQKLLESDLIEK</sequence>
<evidence type="ECO:0000313" key="1">
    <source>
        <dbReference type="EMBL" id="GAA0874328.1"/>
    </source>
</evidence>
<organism evidence="1 2">
    <name type="scientific">Wandonia haliotis</name>
    <dbReference type="NCBI Taxonomy" id="574963"/>
    <lineage>
        <taxon>Bacteria</taxon>
        <taxon>Pseudomonadati</taxon>
        <taxon>Bacteroidota</taxon>
        <taxon>Flavobacteriia</taxon>
        <taxon>Flavobacteriales</taxon>
        <taxon>Crocinitomicaceae</taxon>
        <taxon>Wandonia</taxon>
    </lineage>
</organism>